<proteinExistence type="predicted"/>
<gene>
    <name evidence="1" type="ORF">SAMN05444362_10716</name>
</gene>
<evidence type="ECO:0000313" key="2">
    <source>
        <dbReference type="Proteomes" id="UP000184480"/>
    </source>
</evidence>
<organism evidence="1 2">
    <name type="scientific">Dysgonomonas macrotermitis</name>
    <dbReference type="NCBI Taxonomy" id="1346286"/>
    <lineage>
        <taxon>Bacteria</taxon>
        <taxon>Pseudomonadati</taxon>
        <taxon>Bacteroidota</taxon>
        <taxon>Bacteroidia</taxon>
        <taxon>Bacteroidales</taxon>
        <taxon>Dysgonomonadaceae</taxon>
        <taxon>Dysgonomonas</taxon>
    </lineage>
</organism>
<protein>
    <submittedName>
        <fullName evidence="1">Uncharacterized protein</fullName>
    </submittedName>
</protein>
<keyword evidence="2" id="KW-1185">Reference proteome</keyword>
<dbReference type="Proteomes" id="UP000184480">
    <property type="component" value="Unassembled WGS sequence"/>
</dbReference>
<sequence>MAKLPKFMVAQNPRADPGSVYIFHSRPPRFLAKVEGNSFEIVDDIDNIVDYYENTERIEGLIKRMSDWYKSYNIHENGRNR</sequence>
<dbReference type="OrthoDB" id="1100410at2"/>
<dbReference type="EMBL" id="FQUC01000007">
    <property type="protein sequence ID" value="SHF49269.1"/>
    <property type="molecule type" value="Genomic_DNA"/>
</dbReference>
<evidence type="ECO:0000313" key="1">
    <source>
        <dbReference type="EMBL" id="SHF49269.1"/>
    </source>
</evidence>
<reference evidence="2" key="1">
    <citation type="submission" date="2016-11" db="EMBL/GenBank/DDBJ databases">
        <authorList>
            <person name="Varghese N."/>
            <person name="Submissions S."/>
        </authorList>
    </citation>
    <scope>NUCLEOTIDE SEQUENCE [LARGE SCALE GENOMIC DNA]</scope>
    <source>
        <strain evidence="2">DSM 27370</strain>
    </source>
</reference>
<dbReference type="STRING" id="1346286.SAMN05444362_10716"/>
<dbReference type="RefSeq" id="WP_062179253.1">
    <property type="nucleotide sequence ID" value="NZ_BBXL01000007.1"/>
</dbReference>
<accession>A0A1M5C3F7</accession>
<name>A0A1M5C3F7_9BACT</name>
<dbReference type="AlphaFoldDB" id="A0A1M5C3F7"/>